<protein>
    <submittedName>
        <fullName evidence="13">Glycerol-3-phosphate acyltransferase</fullName>
    </submittedName>
</protein>
<dbReference type="RefSeq" id="WP_229642575.1">
    <property type="nucleotide sequence ID" value="NZ_JADWDC010000086.1"/>
</dbReference>
<evidence type="ECO:0000256" key="6">
    <source>
        <dbReference type="ARBA" id="ARBA00023098"/>
    </source>
</evidence>
<keyword evidence="9" id="KW-1208">Phospholipid metabolism</keyword>
<dbReference type="Gene3D" id="3.50.30.10">
    <property type="entry name" value="Phosphohistidine domain"/>
    <property type="match status" value="1"/>
</dbReference>
<evidence type="ECO:0000256" key="2">
    <source>
        <dbReference type="ARBA" id="ARBA00022516"/>
    </source>
</evidence>
<keyword evidence="6" id="KW-0443">Lipid metabolism</keyword>
<evidence type="ECO:0000256" key="10">
    <source>
        <dbReference type="SAM" id="Phobius"/>
    </source>
</evidence>
<dbReference type="PANTHER" id="PTHR43615:SF1">
    <property type="entry name" value="PPDK_N DOMAIN-CONTAINING PROTEIN"/>
    <property type="match status" value="1"/>
</dbReference>
<keyword evidence="4 10" id="KW-0812">Transmembrane</keyword>
<dbReference type="InterPro" id="IPR036637">
    <property type="entry name" value="Phosphohistidine_dom_sf"/>
</dbReference>
<proteinExistence type="predicted"/>
<keyword evidence="2" id="KW-0444">Lipid biosynthesis</keyword>
<evidence type="ECO:0000259" key="11">
    <source>
        <dbReference type="Pfam" id="PF00391"/>
    </source>
</evidence>
<accession>A0A964FKX9</accession>
<dbReference type="GO" id="GO:0005524">
    <property type="term" value="F:ATP binding"/>
    <property type="evidence" value="ECO:0007669"/>
    <property type="project" value="InterPro"/>
</dbReference>
<evidence type="ECO:0000256" key="4">
    <source>
        <dbReference type="ARBA" id="ARBA00022692"/>
    </source>
</evidence>
<feature type="transmembrane region" description="Helical" evidence="10">
    <location>
        <begin position="6"/>
        <end position="30"/>
    </location>
</feature>
<gene>
    <name evidence="13" type="ORF">I4641_21165</name>
</gene>
<dbReference type="GO" id="GO:0016301">
    <property type="term" value="F:kinase activity"/>
    <property type="evidence" value="ECO:0007669"/>
    <property type="project" value="InterPro"/>
</dbReference>
<dbReference type="InterPro" id="IPR002192">
    <property type="entry name" value="PPDK_AMP/ATP-bd"/>
</dbReference>
<feature type="transmembrane region" description="Helical" evidence="10">
    <location>
        <begin position="113"/>
        <end position="134"/>
    </location>
</feature>
<dbReference type="SUPFAM" id="SSF56059">
    <property type="entry name" value="Glutathione synthetase ATP-binding domain-like"/>
    <property type="match status" value="1"/>
</dbReference>
<keyword evidence="3" id="KW-0808">Transferase</keyword>
<dbReference type="AlphaFoldDB" id="A0A964FKX9"/>
<dbReference type="GO" id="GO:0005886">
    <property type="term" value="C:plasma membrane"/>
    <property type="evidence" value="ECO:0007669"/>
    <property type="project" value="InterPro"/>
</dbReference>
<dbReference type="SMART" id="SM01207">
    <property type="entry name" value="G3P_acyltransf"/>
    <property type="match status" value="1"/>
</dbReference>
<dbReference type="PANTHER" id="PTHR43615">
    <property type="entry name" value="PHOSPHOENOLPYRUVATE SYNTHASE-RELATED"/>
    <property type="match status" value="1"/>
</dbReference>
<dbReference type="InterPro" id="IPR003811">
    <property type="entry name" value="G3P_acylTferase_PlsY"/>
</dbReference>
<dbReference type="Gene3D" id="3.30.470.20">
    <property type="entry name" value="ATP-grasp fold, B domain"/>
    <property type="match status" value="1"/>
</dbReference>
<feature type="domain" description="Pyruvate phosphate dikinase AMP/ATP-binding" evidence="12">
    <location>
        <begin position="264"/>
        <end position="456"/>
    </location>
</feature>
<dbReference type="InterPro" id="IPR013815">
    <property type="entry name" value="ATP_grasp_subdomain_1"/>
</dbReference>
<organism evidence="13 14">
    <name type="scientific">Waterburya agarophytonicola KI4</name>
    <dbReference type="NCBI Taxonomy" id="2874699"/>
    <lineage>
        <taxon>Bacteria</taxon>
        <taxon>Bacillati</taxon>
        <taxon>Cyanobacteriota</taxon>
        <taxon>Cyanophyceae</taxon>
        <taxon>Pleurocapsales</taxon>
        <taxon>Hyellaceae</taxon>
        <taxon>Waterburya</taxon>
        <taxon>Waterburya agarophytonicola</taxon>
    </lineage>
</organism>
<dbReference type="Proteomes" id="UP000729733">
    <property type="component" value="Unassembled WGS sequence"/>
</dbReference>
<evidence type="ECO:0000259" key="12">
    <source>
        <dbReference type="Pfam" id="PF01326"/>
    </source>
</evidence>
<dbReference type="EMBL" id="JADWDC010000086">
    <property type="protein sequence ID" value="MCC0179474.1"/>
    <property type="molecule type" value="Genomic_DNA"/>
</dbReference>
<dbReference type="Pfam" id="PF00391">
    <property type="entry name" value="PEP-utilizers"/>
    <property type="match status" value="1"/>
</dbReference>
<keyword evidence="14" id="KW-1185">Reference proteome</keyword>
<evidence type="ECO:0000256" key="8">
    <source>
        <dbReference type="ARBA" id="ARBA00023209"/>
    </source>
</evidence>
<dbReference type="GO" id="GO:0043772">
    <property type="term" value="F:acyl-phosphate glycerol-3-phosphate acyltransferase activity"/>
    <property type="evidence" value="ECO:0007669"/>
    <property type="project" value="InterPro"/>
</dbReference>
<evidence type="ECO:0000313" key="14">
    <source>
        <dbReference type="Proteomes" id="UP000729733"/>
    </source>
</evidence>
<dbReference type="InterPro" id="IPR051549">
    <property type="entry name" value="PEP_Utilizing_Enz"/>
</dbReference>
<sequence length="974" mass="107561">MNLTPIWGSLTVFIICPLLGGLPLIDWITYTLTGRHLSKLGTGNISVSAAFYHGGKLAGITAVLSEAAKGVIAVLLARAFFPSGSVWEIIAIIALVIGRYWMGKSAGTTNAVWGIVAHDPIAAALVWLISLISFTIIRDRLLGKYGALVLLTVIIALRNPNQPEYGVATFALASLLAGIYQNIPDDLDLASNTEQSSSNKMFRFFQGDKSIITLDSKLKAQEVGQKAANLALLKQLGYSVAQGWVLRPGDDLKAIVEILNPTPKSPLIVRSSAIGEDSPTSSAAGQYISILDVTNKKELESAIVDCQASYLQSSAMEYRRHQDQSEESMAVLIQRQIEGVYSGVAFSRDPVDRFNDSVVIEALPGKATKIVSGKFTPQRYRVAIPEVDLAQEKSITVTQENIRDDGVDIPIGIIESVALLAREMEDLFEGIPQDLEWTYDGEKIWLLQVRSITTLQPIWTRRIAAEVIPGKIRPLTWSINQPLTCGVWGKLFAVVLGDRARDLNFEETATLHFASAYFNVTLLGTIFRRMGLPPESLEFLTRGAKFSKPPLMSTIKNLPGLWRLLKREWKLGKQFKSDRLKLFDPILSAIEEQPAAELSPTEIIDRIDTILGLLDKVTYYNILAPLSLAIRQGILKVDDTELNYTKTPEVAAVSALAEVANQARKLLATEKITLDSCASLFAHIAENSEGETILNRFNLWLDRYGYLSEVATDIAIPRWRDKPGIPREMLAQFFFDSHGTKKAESTSDKTTQSLKAKLVQKRLNLKGIVAQIYNKLLANLRWSFLALEQHWLDRNLINNSGDIFFLELEEIITVVENPDGEIARQLSSIIEQRQQQWLQERELTSIPRLVYGKPDFSTWKTPSVLDSQTTFKGIGTSGGQIEGVVKIISSLQNTGAIDRQTIIIVPYTDAGWSPLLARAGGLISEVGGRLSHGAIVAREYNIPAVMDVANATKLFQDGQRVRINGQTGLVEILD</sequence>
<dbReference type="GO" id="GO:0008654">
    <property type="term" value="P:phospholipid biosynthetic process"/>
    <property type="evidence" value="ECO:0007669"/>
    <property type="project" value="UniProtKB-KW"/>
</dbReference>
<keyword evidence="5 10" id="KW-1133">Transmembrane helix</keyword>
<feature type="transmembrane region" description="Helical" evidence="10">
    <location>
        <begin position="79"/>
        <end position="101"/>
    </location>
</feature>
<keyword evidence="8" id="KW-0594">Phospholipid biosynthesis</keyword>
<evidence type="ECO:0000256" key="1">
    <source>
        <dbReference type="ARBA" id="ARBA00022475"/>
    </source>
</evidence>
<dbReference type="Pfam" id="PF02660">
    <property type="entry name" value="G3P_acyltransf"/>
    <property type="match status" value="1"/>
</dbReference>
<evidence type="ECO:0000256" key="7">
    <source>
        <dbReference type="ARBA" id="ARBA00023136"/>
    </source>
</evidence>
<dbReference type="Gene3D" id="3.30.1490.20">
    <property type="entry name" value="ATP-grasp fold, A domain"/>
    <property type="match status" value="1"/>
</dbReference>
<reference evidence="13" key="1">
    <citation type="journal article" date="2021" name="Antonie Van Leeuwenhoek">
        <title>Draft genome and description of Waterburya agarophytonicola gen. nov. sp. nov. (Pleurocapsales, Cyanobacteria): a seaweed symbiont.</title>
        <authorList>
            <person name="Bonthond G."/>
            <person name="Shalygin S."/>
            <person name="Bayer T."/>
            <person name="Weinberger F."/>
        </authorList>
    </citation>
    <scope>NUCLEOTIDE SEQUENCE</scope>
    <source>
        <strain evidence="13">KI4</strain>
    </source>
</reference>
<name>A0A964FKX9_9CYAN</name>
<evidence type="ECO:0000313" key="13">
    <source>
        <dbReference type="EMBL" id="MCC0179474.1"/>
    </source>
</evidence>
<keyword evidence="13" id="KW-0012">Acyltransferase</keyword>
<evidence type="ECO:0000256" key="3">
    <source>
        <dbReference type="ARBA" id="ARBA00022679"/>
    </source>
</evidence>
<evidence type="ECO:0000256" key="9">
    <source>
        <dbReference type="ARBA" id="ARBA00023264"/>
    </source>
</evidence>
<keyword evidence="1" id="KW-1003">Cell membrane</keyword>
<evidence type="ECO:0000256" key="5">
    <source>
        <dbReference type="ARBA" id="ARBA00022989"/>
    </source>
</evidence>
<dbReference type="SUPFAM" id="SSF52009">
    <property type="entry name" value="Phosphohistidine domain"/>
    <property type="match status" value="1"/>
</dbReference>
<feature type="transmembrane region" description="Helical" evidence="10">
    <location>
        <begin position="141"/>
        <end position="157"/>
    </location>
</feature>
<keyword evidence="7 10" id="KW-0472">Membrane</keyword>
<feature type="domain" description="PEP-utilising enzyme mobile" evidence="11">
    <location>
        <begin position="898"/>
        <end position="968"/>
    </location>
</feature>
<dbReference type="Pfam" id="PF01326">
    <property type="entry name" value="PPDK_N"/>
    <property type="match status" value="1"/>
</dbReference>
<comment type="caution">
    <text evidence="13">The sequence shown here is derived from an EMBL/GenBank/DDBJ whole genome shotgun (WGS) entry which is preliminary data.</text>
</comment>
<dbReference type="InterPro" id="IPR008279">
    <property type="entry name" value="PEP-util_enz_mobile_dom"/>
</dbReference>